<comment type="caution">
    <text evidence="3">The sequence shown here is derived from an EMBL/GenBank/DDBJ whole genome shotgun (WGS) entry which is preliminary data.</text>
</comment>
<feature type="domain" description="KRAB" evidence="2">
    <location>
        <begin position="72"/>
        <end position="145"/>
    </location>
</feature>
<evidence type="ECO:0000256" key="1">
    <source>
        <dbReference type="SAM" id="MobiDB-lite"/>
    </source>
</evidence>
<dbReference type="Pfam" id="PF01352">
    <property type="entry name" value="KRAB"/>
    <property type="match status" value="1"/>
</dbReference>
<evidence type="ECO:0000259" key="2">
    <source>
        <dbReference type="PROSITE" id="PS50805"/>
    </source>
</evidence>
<dbReference type="EMBL" id="JAOTOJ010000002">
    <property type="protein sequence ID" value="KAK9405320.1"/>
    <property type="molecule type" value="Genomic_DNA"/>
</dbReference>
<dbReference type="PANTHER" id="PTHR23232">
    <property type="entry name" value="KRAB DOMAIN C2H2 ZINC FINGER"/>
    <property type="match status" value="1"/>
</dbReference>
<keyword evidence="4" id="KW-1185">Reference proteome</keyword>
<organism evidence="3 4">
    <name type="scientific">Crotalus adamanteus</name>
    <name type="common">Eastern diamondback rattlesnake</name>
    <dbReference type="NCBI Taxonomy" id="8729"/>
    <lineage>
        <taxon>Eukaryota</taxon>
        <taxon>Metazoa</taxon>
        <taxon>Chordata</taxon>
        <taxon>Craniata</taxon>
        <taxon>Vertebrata</taxon>
        <taxon>Euteleostomi</taxon>
        <taxon>Lepidosauria</taxon>
        <taxon>Squamata</taxon>
        <taxon>Bifurcata</taxon>
        <taxon>Unidentata</taxon>
        <taxon>Episquamata</taxon>
        <taxon>Toxicofera</taxon>
        <taxon>Serpentes</taxon>
        <taxon>Colubroidea</taxon>
        <taxon>Viperidae</taxon>
        <taxon>Crotalinae</taxon>
        <taxon>Crotalus</taxon>
    </lineage>
</organism>
<dbReference type="CDD" id="cd07765">
    <property type="entry name" value="KRAB_A-box"/>
    <property type="match status" value="1"/>
</dbReference>
<protein>
    <submittedName>
        <fullName evidence="3">Zinc finger protein</fullName>
    </submittedName>
</protein>
<dbReference type="InterPro" id="IPR050169">
    <property type="entry name" value="Krueppel_C2H2_ZnF"/>
</dbReference>
<name>A0AAW1BT27_CROAD</name>
<evidence type="ECO:0000313" key="4">
    <source>
        <dbReference type="Proteomes" id="UP001474421"/>
    </source>
</evidence>
<dbReference type="PROSITE" id="PS50805">
    <property type="entry name" value="KRAB"/>
    <property type="match status" value="1"/>
</dbReference>
<proteinExistence type="predicted"/>
<dbReference type="Proteomes" id="UP001474421">
    <property type="component" value="Unassembled WGS sequence"/>
</dbReference>
<reference evidence="3 4" key="1">
    <citation type="journal article" date="2024" name="Proc. Natl. Acad. Sci. U.S.A.">
        <title>The genetic regulatory architecture and epigenomic basis for age-related changes in rattlesnake venom.</title>
        <authorList>
            <person name="Hogan M.P."/>
            <person name="Holding M.L."/>
            <person name="Nystrom G.S."/>
            <person name="Colston T.J."/>
            <person name="Bartlett D.A."/>
            <person name="Mason A.J."/>
            <person name="Ellsworth S.A."/>
            <person name="Rautsaw R.M."/>
            <person name="Lawrence K.C."/>
            <person name="Strickland J.L."/>
            <person name="He B."/>
            <person name="Fraser P."/>
            <person name="Margres M.J."/>
            <person name="Gilbert D.M."/>
            <person name="Gibbs H.L."/>
            <person name="Parkinson C.L."/>
            <person name="Rokyta D.R."/>
        </authorList>
    </citation>
    <scope>NUCLEOTIDE SEQUENCE [LARGE SCALE GENOMIC DNA]</scope>
    <source>
        <strain evidence="3">DRR0105</strain>
    </source>
</reference>
<dbReference type="InterPro" id="IPR001909">
    <property type="entry name" value="KRAB"/>
</dbReference>
<evidence type="ECO:0000313" key="3">
    <source>
        <dbReference type="EMBL" id="KAK9405320.1"/>
    </source>
</evidence>
<dbReference type="InterPro" id="IPR036051">
    <property type="entry name" value="KRAB_dom_sf"/>
</dbReference>
<dbReference type="PANTHER" id="PTHR23232:SF142">
    <property type="entry name" value="GASTRULA ZINC FINGER PROTEIN XLCGF57.1-LIKE-RELATED"/>
    <property type="match status" value="1"/>
</dbReference>
<feature type="region of interest" description="Disordered" evidence="1">
    <location>
        <begin position="231"/>
        <end position="259"/>
    </location>
</feature>
<dbReference type="Gene3D" id="6.10.140.140">
    <property type="match status" value="1"/>
</dbReference>
<sequence>MLQISLEAATEYVKGRKESKLSQELLIGEIFQKDQNQDTMSENQKHSLMFFESPPLWDVAERVTEPRPQDIVTFEEVAVYFSEEEWSQLDPDQKALHGEVMLENSRNLASLEKNVQEEAAGKPRGEVHPDEPSVFREWRLYPCKGVPRWRRAWRRVKSSPGVGGRGPMLPCRSFPCFDRAEGGAKERNGGRQKGGAVCPHFLGEPLHEGEGEAGPKSPCRFWVQGRRGPGCEDWGAASPPFPTTGRRRETLQRGRCKSG</sequence>
<dbReference type="AlphaFoldDB" id="A0AAW1BT27"/>
<dbReference type="SUPFAM" id="SSF109640">
    <property type="entry name" value="KRAB domain (Kruppel-associated box)"/>
    <property type="match status" value="1"/>
</dbReference>
<accession>A0AAW1BT27</accession>
<dbReference type="GO" id="GO:0006355">
    <property type="term" value="P:regulation of DNA-templated transcription"/>
    <property type="evidence" value="ECO:0007669"/>
    <property type="project" value="InterPro"/>
</dbReference>
<dbReference type="SMART" id="SM00349">
    <property type="entry name" value="KRAB"/>
    <property type="match status" value="1"/>
</dbReference>
<gene>
    <name evidence="3" type="ORF">NXF25_004094</name>
</gene>